<evidence type="ECO:0000256" key="3">
    <source>
        <dbReference type="ARBA" id="ARBA00022801"/>
    </source>
</evidence>
<organism evidence="7 8">
    <name type="scientific">Magnetofaba australis IT-1</name>
    <dbReference type="NCBI Taxonomy" id="1434232"/>
    <lineage>
        <taxon>Bacteria</taxon>
        <taxon>Pseudomonadati</taxon>
        <taxon>Pseudomonadota</taxon>
        <taxon>Magnetococcia</taxon>
        <taxon>Magnetococcales</taxon>
        <taxon>Magnetococcaceae</taxon>
        <taxon>Magnetofaba</taxon>
    </lineage>
</organism>
<evidence type="ECO:0000313" key="8">
    <source>
        <dbReference type="Proteomes" id="UP000194003"/>
    </source>
</evidence>
<keyword evidence="2" id="KW-0479">Metal-binding</keyword>
<dbReference type="PROSITE" id="PS00758">
    <property type="entry name" value="ARGE_DAPE_CPG2_1"/>
    <property type="match status" value="1"/>
</dbReference>
<dbReference type="SUPFAM" id="SSF55031">
    <property type="entry name" value="Bacterial exopeptidase dimerisation domain"/>
    <property type="match status" value="1"/>
</dbReference>
<dbReference type="GO" id="GO:0046872">
    <property type="term" value="F:metal ion binding"/>
    <property type="evidence" value="ECO:0007669"/>
    <property type="project" value="UniProtKB-KW"/>
</dbReference>
<dbReference type="RefSeq" id="WP_085442357.1">
    <property type="nucleotide sequence ID" value="NZ_LVJN01000019.1"/>
</dbReference>
<accession>A0A1Y2K4F3</accession>
<dbReference type="InterPro" id="IPR036264">
    <property type="entry name" value="Bact_exopeptidase_dim_dom"/>
</dbReference>
<comment type="cofactor">
    <cofactor evidence="1">
        <name>Zn(2+)</name>
        <dbReference type="ChEBI" id="CHEBI:29105"/>
    </cofactor>
</comment>
<dbReference type="Pfam" id="PF07687">
    <property type="entry name" value="M20_dimer"/>
    <property type="match status" value="1"/>
</dbReference>
<dbReference type="Gene3D" id="3.40.630.10">
    <property type="entry name" value="Zn peptidases"/>
    <property type="match status" value="1"/>
</dbReference>
<dbReference type="InterPro" id="IPR050072">
    <property type="entry name" value="Peptidase_M20A"/>
</dbReference>
<gene>
    <name evidence="7" type="ORF">MAIT1_04127</name>
</gene>
<evidence type="ECO:0000313" key="7">
    <source>
        <dbReference type="EMBL" id="OSM04258.1"/>
    </source>
</evidence>
<dbReference type="Pfam" id="PF01546">
    <property type="entry name" value="Peptidase_M20"/>
    <property type="match status" value="1"/>
</dbReference>
<evidence type="ECO:0000256" key="1">
    <source>
        <dbReference type="ARBA" id="ARBA00001947"/>
    </source>
</evidence>
<reference evidence="7 8" key="1">
    <citation type="journal article" date="2016" name="BMC Genomics">
        <title>Combined genomic and structural analyses of a cultured magnetotactic bacterium reveals its niche adaptation to a dynamic environment.</title>
        <authorList>
            <person name="Araujo A.C."/>
            <person name="Morillo V."/>
            <person name="Cypriano J."/>
            <person name="Teixeira L.C."/>
            <person name="Leao P."/>
            <person name="Lyra S."/>
            <person name="Almeida L.G."/>
            <person name="Bazylinski D.A."/>
            <person name="Vasconcellos A.T."/>
            <person name="Abreu F."/>
            <person name="Lins U."/>
        </authorList>
    </citation>
    <scope>NUCLEOTIDE SEQUENCE [LARGE SCALE GENOMIC DNA]</scope>
    <source>
        <strain evidence="7 8">IT-1</strain>
    </source>
</reference>
<dbReference type="OrthoDB" id="9776600at2"/>
<protein>
    <submittedName>
        <fullName evidence="7">Putative peptidase dimerization domain-containing protein</fullName>
    </submittedName>
</protein>
<dbReference type="Gene3D" id="3.30.70.360">
    <property type="match status" value="1"/>
</dbReference>
<evidence type="ECO:0000259" key="6">
    <source>
        <dbReference type="Pfam" id="PF07687"/>
    </source>
</evidence>
<keyword evidence="3" id="KW-0378">Hydrolase</keyword>
<proteinExistence type="predicted"/>
<name>A0A1Y2K4F3_9PROT</name>
<dbReference type="InterPro" id="IPR011650">
    <property type="entry name" value="Peptidase_M20_dimer"/>
</dbReference>
<dbReference type="PANTHER" id="PTHR43808:SF9">
    <property type="entry name" value="BLL0789 PROTEIN"/>
    <property type="match status" value="1"/>
</dbReference>
<feature type="active site" description="Proton acceptor" evidence="5">
    <location>
        <position position="131"/>
    </location>
</feature>
<evidence type="ECO:0000256" key="2">
    <source>
        <dbReference type="ARBA" id="ARBA00022723"/>
    </source>
</evidence>
<evidence type="ECO:0000256" key="4">
    <source>
        <dbReference type="ARBA" id="ARBA00022833"/>
    </source>
</evidence>
<dbReference type="InterPro" id="IPR002933">
    <property type="entry name" value="Peptidase_M20"/>
</dbReference>
<dbReference type="InterPro" id="IPR017150">
    <property type="entry name" value="Pept_M20_glutamate_carboxypep"/>
</dbReference>
<dbReference type="EMBL" id="LVJN01000019">
    <property type="protein sequence ID" value="OSM04258.1"/>
    <property type="molecule type" value="Genomic_DNA"/>
</dbReference>
<keyword evidence="8" id="KW-1185">Reference proteome</keyword>
<dbReference type="PIRSF" id="PIRSF037238">
    <property type="entry name" value="Carboxypeptidase_G2"/>
    <property type="match status" value="1"/>
</dbReference>
<comment type="caution">
    <text evidence="7">The sequence shown here is derived from an EMBL/GenBank/DDBJ whole genome shotgun (WGS) entry which is preliminary data.</text>
</comment>
<dbReference type="CDD" id="cd03885">
    <property type="entry name" value="M20_CPDG2"/>
    <property type="match status" value="1"/>
</dbReference>
<dbReference type="GO" id="GO:0016787">
    <property type="term" value="F:hydrolase activity"/>
    <property type="evidence" value="ECO:0007669"/>
    <property type="project" value="UniProtKB-KW"/>
</dbReference>
<dbReference type="InterPro" id="IPR001261">
    <property type="entry name" value="ArgE/DapE_CS"/>
</dbReference>
<evidence type="ECO:0000256" key="5">
    <source>
        <dbReference type="PIRSR" id="PIRSR037238-1"/>
    </source>
</evidence>
<keyword evidence="4" id="KW-0862">Zinc</keyword>
<dbReference type="STRING" id="1434232.MAIT1_04127"/>
<feature type="active site" evidence="5">
    <location>
        <position position="73"/>
    </location>
</feature>
<dbReference type="Proteomes" id="UP000194003">
    <property type="component" value="Unassembled WGS sequence"/>
</dbReference>
<dbReference type="AlphaFoldDB" id="A0A1Y2K4F3"/>
<sequence>MKSWLTLLRELVLINSHSHNPTGVNRVGERIREQLAPLGYIEQRFPRQHLGDHLLLRAPSGPGQKILLLGHLDTVFAPGTFEEFAEDGPWLRGPGVCDMKGGLVVAIQALKQVHAQCGGLFGVDLFLTADEEINSEDSRPVTTALAHDYAACLTLECAGENFELVTARKGVAAWTLEIQGVAAHAGNDWDKGASAVLEAAHLTIALMALARPEQGTTVNVGKLSGGIGVNTIAPAAEMLVEARFRTVAERNRVVSALEQLIAAPRINGCAIHPSGGVLREVMEPNADQARLLESIQRLAPEPLSTEARGGTSDANHVHGAGTPTLDGFGPIGFDDHTANERALTASFAPRIDLLTRILAHHQTHQGRLF</sequence>
<feature type="domain" description="Peptidase M20 dimerisation" evidence="6">
    <location>
        <begin position="166"/>
        <end position="263"/>
    </location>
</feature>
<dbReference type="SUPFAM" id="SSF53187">
    <property type="entry name" value="Zn-dependent exopeptidases"/>
    <property type="match status" value="1"/>
</dbReference>
<dbReference type="PANTHER" id="PTHR43808">
    <property type="entry name" value="ACETYLORNITHINE DEACETYLASE"/>
    <property type="match status" value="1"/>
</dbReference>